<feature type="region of interest" description="Disordered" evidence="4">
    <location>
        <begin position="85"/>
        <end position="118"/>
    </location>
</feature>
<keyword evidence="7" id="KW-1185">Reference proteome</keyword>
<dbReference type="CDD" id="cd02394">
    <property type="entry name" value="KH-I_Vigilin_rpt6"/>
    <property type="match status" value="1"/>
</dbReference>
<accession>A0A8K0X5P4</accession>
<feature type="domain" description="K Homology" evidence="5">
    <location>
        <begin position="855"/>
        <end position="924"/>
    </location>
</feature>
<proteinExistence type="predicted"/>
<feature type="domain" description="K Homology" evidence="5">
    <location>
        <begin position="1078"/>
        <end position="1185"/>
    </location>
</feature>
<dbReference type="Gene3D" id="3.30.1370.10">
    <property type="entry name" value="K Homology domain, type 1"/>
    <property type="match status" value="9"/>
</dbReference>
<feature type="domain" description="K Homology" evidence="5">
    <location>
        <begin position="1009"/>
        <end position="1077"/>
    </location>
</feature>
<reference evidence="6" key="1">
    <citation type="journal article" date="2021" name="Nat. Commun.">
        <title>Genetic determinants of endophytism in the Arabidopsis root mycobiome.</title>
        <authorList>
            <person name="Mesny F."/>
            <person name="Miyauchi S."/>
            <person name="Thiergart T."/>
            <person name="Pickel B."/>
            <person name="Atanasova L."/>
            <person name="Karlsson M."/>
            <person name="Huettel B."/>
            <person name="Barry K.W."/>
            <person name="Haridas S."/>
            <person name="Chen C."/>
            <person name="Bauer D."/>
            <person name="Andreopoulos W."/>
            <person name="Pangilinan J."/>
            <person name="LaButti K."/>
            <person name="Riley R."/>
            <person name="Lipzen A."/>
            <person name="Clum A."/>
            <person name="Drula E."/>
            <person name="Henrissat B."/>
            <person name="Kohler A."/>
            <person name="Grigoriev I.V."/>
            <person name="Martin F.M."/>
            <person name="Hacquard S."/>
        </authorList>
    </citation>
    <scope>NUCLEOTIDE SEQUENCE</scope>
    <source>
        <strain evidence="6">MPI-CAGE-AT-0016</strain>
    </source>
</reference>
<dbReference type="CDD" id="cd00105">
    <property type="entry name" value="KH-I"/>
    <property type="match status" value="1"/>
</dbReference>
<feature type="domain" description="K Homology" evidence="5">
    <location>
        <begin position="693"/>
        <end position="756"/>
    </location>
</feature>
<dbReference type="Pfam" id="PF00013">
    <property type="entry name" value="KH_1"/>
    <property type="match status" value="7"/>
</dbReference>
<dbReference type="PANTHER" id="PTHR10627">
    <property type="entry name" value="SCP160"/>
    <property type="match status" value="1"/>
</dbReference>
<protein>
    <recommendedName>
        <fullName evidence="5">K Homology domain-containing protein</fullName>
    </recommendedName>
</protein>
<feature type="region of interest" description="Disordered" evidence="4">
    <location>
        <begin position="1"/>
        <end position="61"/>
    </location>
</feature>
<dbReference type="EMBL" id="JAGPXD010000002">
    <property type="protein sequence ID" value="KAH7367500.1"/>
    <property type="molecule type" value="Genomic_DNA"/>
</dbReference>
<evidence type="ECO:0000256" key="4">
    <source>
        <dbReference type="SAM" id="MobiDB-lite"/>
    </source>
</evidence>
<dbReference type="Pfam" id="PF22952">
    <property type="entry name" value="KH_11"/>
    <property type="match status" value="1"/>
</dbReference>
<evidence type="ECO:0000313" key="6">
    <source>
        <dbReference type="EMBL" id="KAH7367500.1"/>
    </source>
</evidence>
<feature type="domain" description="K Homology" evidence="5">
    <location>
        <begin position="760"/>
        <end position="850"/>
    </location>
</feature>
<dbReference type="CDD" id="cd22450">
    <property type="entry name" value="KH-I_ScSCP160_rpt5"/>
    <property type="match status" value="1"/>
</dbReference>
<dbReference type="InterPro" id="IPR004087">
    <property type="entry name" value="KH_dom"/>
</dbReference>
<keyword evidence="1" id="KW-0677">Repeat</keyword>
<dbReference type="InterPro" id="IPR054548">
    <property type="entry name" value="SCP160-like_KH"/>
</dbReference>
<gene>
    <name evidence="6" type="ORF">B0T11DRAFT_54306</name>
</gene>
<evidence type="ECO:0000256" key="2">
    <source>
        <dbReference type="PROSITE-ProRule" id="PRU00117"/>
    </source>
</evidence>
<name>A0A8K0X5P4_9PEZI</name>
<feature type="region of interest" description="Disordered" evidence="4">
    <location>
        <begin position="805"/>
        <end position="826"/>
    </location>
</feature>
<dbReference type="PANTHER" id="PTHR10627:SF31">
    <property type="entry name" value="DODECA-SATELLITE-BINDING PROTEIN 1, ISOFORM A"/>
    <property type="match status" value="1"/>
</dbReference>
<organism evidence="6 7">
    <name type="scientific">Plectosphaerella cucumerina</name>
    <dbReference type="NCBI Taxonomy" id="40658"/>
    <lineage>
        <taxon>Eukaryota</taxon>
        <taxon>Fungi</taxon>
        <taxon>Dikarya</taxon>
        <taxon>Ascomycota</taxon>
        <taxon>Pezizomycotina</taxon>
        <taxon>Sordariomycetes</taxon>
        <taxon>Hypocreomycetidae</taxon>
        <taxon>Glomerellales</taxon>
        <taxon>Plectosphaerellaceae</taxon>
        <taxon>Plectosphaerella</taxon>
    </lineage>
</organism>
<keyword evidence="2" id="KW-0694">RNA-binding</keyword>
<dbReference type="GO" id="GO:0003729">
    <property type="term" value="F:mRNA binding"/>
    <property type="evidence" value="ECO:0007669"/>
    <property type="project" value="TreeGrafter"/>
</dbReference>
<sequence>MASSSADAATGEISAAQRLLQQHNAGESSHHVTIEDVPDEDPLVPKAPLKQTSKSGKIDTQSHELFPELGAGKSKANVAPIWGAKSNGKASASTPDVISRSSTPGSGAGTPKPAMPSVNIPGRNVESILLEPQFILPRHQLRRPIPDIIKDINRKSRANITMSNSSNGRLKFDATGAQDVAQQALRDLVNQIGLKTTIKVEIPRSARAHIIGRQGATIKSLQEKTGARIQLPKVDETQAANDDDDDDESTIDISVEGNAISAAAARNEILKIAGERTANVTTKLRDIPAQFYPFLAGPENSRLSGFEESGVNVRVPGHQAWGSEPVPAVPEPGQRPVFVPCRHDNPIQLAGDRNAVKAARAELERRAAELREQLLIEQFAIQQGRHQFVVGPRGLSPDDFFAKTGCAIFIPSEDDNDMITVIGPQESINEGVEHAMDLAMNMQSSNIDISRLHRNAPGGSGLHARNITRFLRHRNVISELEKAHNTFINTPATAEGQALPWELYARDGKNAIKAQSAITGVIHALPPSRISVVPVDPFFHAYLRKDVSPRMTQSHGVHVVLPSADEGNAPVLLVFEGPSAAQSKPEIKPGAPTADEINAFKQGLDEARAHILDIINKQEKITSASVDVPQKFHERLRRFIKKEQEKRSADQIPVRVSSARTIVTVRGPASAVESLQAKIIAFVEQETQDEKERDFTLSFDFPQKFANHLIGKGGSNINELRDRFDVEIQVGDNKVDLKGPKAKCDAAKAHIISLSKSLADETTHIIKVEPKFHRELIGSGGSVINRLQTKYKVLIFFPKAPKAAKEDAPEADAASDAGKPKRQQAADEVIIRGGKKGADEAREEIMSLLLYLRDTSNTATVTVPQKQVPSIIGQGGAALDDLRQATGAKIDVPGDRDNETVDIVIKGTKEQVAAAKKALEAQRSVFADTVVKTLDVDKKHHRALIGSGGSALREIVLAAGGSDDRRELARTIQFPKQDADGNTIKVEGRSSVVEKICARIQEIVEERENQVTEVLEVPIEKHRSLIGRGGETKKQLESQLSVSIDIPRQGDGKTGVKITGRAENVTKAKEHIAELVKEQEGEAVQVPRNLHHAISNNGQIFRQLRNNHHVSVGHDGHTVPPKPSASRANGGALPLITDDEETTADAHSWKVESLTSKEDGDIPWVLRGSPENVAKAKAIIAKAIEQSQKNTTVGYLVLPDPKTYRYVIGQGGSTVNNIRTESGCRIQVPRNDSNDDAIELIGTEEGVEKAKELILEAVREGLASRVQRE</sequence>
<dbReference type="PROSITE" id="PS50084">
    <property type="entry name" value="KH_TYPE_1"/>
    <property type="match status" value="8"/>
</dbReference>
<dbReference type="GO" id="GO:0005737">
    <property type="term" value="C:cytoplasm"/>
    <property type="evidence" value="ECO:0007669"/>
    <property type="project" value="TreeGrafter"/>
</dbReference>
<dbReference type="InterPro" id="IPR004088">
    <property type="entry name" value="KH_dom_type_1"/>
</dbReference>
<feature type="domain" description="K Homology" evidence="5">
    <location>
        <begin position="1190"/>
        <end position="1259"/>
    </location>
</feature>
<dbReference type="CDD" id="cd22408">
    <property type="entry name" value="KH-I_Vigilin_rpt4"/>
    <property type="match status" value="1"/>
</dbReference>
<dbReference type="InterPro" id="IPR036612">
    <property type="entry name" value="KH_dom_type_1_sf"/>
</dbReference>
<feature type="domain" description="K Homology" evidence="5">
    <location>
        <begin position="928"/>
        <end position="1005"/>
    </location>
</feature>
<feature type="compositionally biased region" description="Polar residues" evidence="4">
    <location>
        <begin position="88"/>
        <end position="105"/>
    </location>
</feature>
<dbReference type="SUPFAM" id="SSF54791">
    <property type="entry name" value="Eukaryotic type KH-domain (KH-domain type I)"/>
    <property type="match status" value="7"/>
</dbReference>
<feature type="domain" description="K Homology" evidence="5">
    <location>
        <begin position="373"/>
        <end position="444"/>
    </location>
</feature>
<feature type="domain" description="K Homology" evidence="5">
    <location>
        <begin position="194"/>
        <end position="274"/>
    </location>
</feature>
<dbReference type="AlphaFoldDB" id="A0A8K0X5P4"/>
<evidence type="ECO:0000256" key="3">
    <source>
        <dbReference type="SAM" id="Coils"/>
    </source>
</evidence>
<dbReference type="OrthoDB" id="10027144at2759"/>
<dbReference type="Proteomes" id="UP000813385">
    <property type="component" value="Unassembled WGS sequence"/>
</dbReference>
<feature type="domain" description="K Homology" evidence="5">
    <location>
        <begin position="278"/>
        <end position="368"/>
    </location>
</feature>
<evidence type="ECO:0000259" key="5">
    <source>
        <dbReference type="SMART" id="SM00322"/>
    </source>
</evidence>
<dbReference type="SMART" id="SM00322">
    <property type="entry name" value="KH"/>
    <property type="match status" value="10"/>
</dbReference>
<evidence type="ECO:0000256" key="1">
    <source>
        <dbReference type="ARBA" id="ARBA00022737"/>
    </source>
</evidence>
<comment type="caution">
    <text evidence="6">The sequence shown here is derived from an EMBL/GenBank/DDBJ whole genome shotgun (WGS) entry which is preliminary data.</text>
</comment>
<evidence type="ECO:0000313" key="7">
    <source>
        <dbReference type="Proteomes" id="UP000813385"/>
    </source>
</evidence>
<feature type="coiled-coil region" evidence="3">
    <location>
        <begin position="353"/>
        <end position="380"/>
    </location>
</feature>
<dbReference type="CDD" id="cd22448">
    <property type="entry name" value="KH-I_ScSCP160_rpt3"/>
    <property type="match status" value="1"/>
</dbReference>
<keyword evidence="3" id="KW-0175">Coiled coil</keyword>